<dbReference type="EMBL" id="JANFXK010000018">
    <property type="protein sequence ID" value="MCQ4637989.1"/>
    <property type="molecule type" value="Genomic_DNA"/>
</dbReference>
<dbReference type="Proteomes" id="UP001524502">
    <property type="component" value="Unassembled WGS sequence"/>
</dbReference>
<dbReference type="PANTHER" id="PTHR11669:SF8">
    <property type="entry name" value="DNA POLYMERASE III SUBUNIT DELTA"/>
    <property type="match status" value="1"/>
</dbReference>
<dbReference type="SUPFAM" id="SSF52540">
    <property type="entry name" value="P-loop containing nucleoside triphosphate hydrolases"/>
    <property type="match status" value="1"/>
</dbReference>
<organism evidence="1 2">
    <name type="scientific">Anaerovorax odorimutans</name>
    <dbReference type="NCBI Taxonomy" id="109327"/>
    <lineage>
        <taxon>Bacteria</taxon>
        <taxon>Bacillati</taxon>
        <taxon>Bacillota</taxon>
        <taxon>Clostridia</taxon>
        <taxon>Peptostreptococcales</taxon>
        <taxon>Anaerovoracaceae</taxon>
        <taxon>Anaerovorax</taxon>
    </lineage>
</organism>
<gene>
    <name evidence="1" type="ORF">NE619_14730</name>
</gene>
<proteinExistence type="predicted"/>
<dbReference type="InterPro" id="IPR050238">
    <property type="entry name" value="DNA_Rep/Repair_Clamp_Loader"/>
</dbReference>
<dbReference type="Gene3D" id="3.40.50.300">
    <property type="entry name" value="P-loop containing nucleotide triphosphate hydrolases"/>
    <property type="match status" value="1"/>
</dbReference>
<sequence>MSFDRIKGNEKLKERLSAAIRSGNISHAYIFEGEAMLDKKAFAEAFIKAVLCKEAPGIGCDSCVICSKIDHGNHEDLIYVQADGSSIKDEAIETLQERLKTKPYGERTAAIINDADTMTLRAQNRLLKTLEEPAEGTILILLSENIENLTQTILSRCVKFRLNYFGEESYEGMLDKAREVADMLLAGQPFYKRKEAVADIMKDSGQTYAFLDALEKVYRDFLIENTQEGRLYKKSQIYRNVDLIEQARRQIQRGVAKSYALKDLMIKIGG</sequence>
<evidence type="ECO:0000313" key="1">
    <source>
        <dbReference type="EMBL" id="MCQ4637989.1"/>
    </source>
</evidence>
<dbReference type="Pfam" id="PF13177">
    <property type="entry name" value="DNA_pol3_delta2"/>
    <property type="match status" value="1"/>
</dbReference>
<keyword evidence="2" id="KW-1185">Reference proteome</keyword>
<reference evidence="1 2" key="1">
    <citation type="submission" date="2022-06" db="EMBL/GenBank/DDBJ databases">
        <title>Isolation of gut microbiota from human fecal samples.</title>
        <authorList>
            <person name="Pamer E.G."/>
            <person name="Barat B."/>
            <person name="Waligurski E."/>
            <person name="Medina S."/>
            <person name="Paddock L."/>
            <person name="Mostad J."/>
        </authorList>
    </citation>
    <scope>NUCLEOTIDE SEQUENCE [LARGE SCALE GENOMIC DNA]</scope>
    <source>
        <strain evidence="1 2">SL.3.17</strain>
    </source>
</reference>
<evidence type="ECO:0000313" key="2">
    <source>
        <dbReference type="Proteomes" id="UP001524502"/>
    </source>
</evidence>
<protein>
    <recommendedName>
        <fullName evidence="3">DNA polymerase III subunit delta</fullName>
    </recommendedName>
</protein>
<accession>A0ABT1RS68</accession>
<name>A0ABT1RS68_9FIRM</name>
<dbReference type="RefSeq" id="WP_256133180.1">
    <property type="nucleotide sequence ID" value="NZ_JANFXK010000018.1"/>
</dbReference>
<comment type="caution">
    <text evidence="1">The sequence shown here is derived from an EMBL/GenBank/DDBJ whole genome shotgun (WGS) entry which is preliminary data.</text>
</comment>
<dbReference type="PANTHER" id="PTHR11669">
    <property type="entry name" value="REPLICATION FACTOR C / DNA POLYMERASE III GAMMA-TAU SUBUNIT"/>
    <property type="match status" value="1"/>
</dbReference>
<dbReference type="InterPro" id="IPR027417">
    <property type="entry name" value="P-loop_NTPase"/>
</dbReference>
<evidence type="ECO:0008006" key="3">
    <source>
        <dbReference type="Google" id="ProtNLM"/>
    </source>
</evidence>